<keyword evidence="13" id="KW-1185">Reference proteome</keyword>
<evidence type="ECO:0000256" key="11">
    <source>
        <dbReference type="SAM" id="MobiDB-lite"/>
    </source>
</evidence>
<gene>
    <name evidence="12" type="ORF">BCR41DRAFT_395697</name>
</gene>
<evidence type="ECO:0000313" key="12">
    <source>
        <dbReference type="EMBL" id="ORZ17416.1"/>
    </source>
</evidence>
<dbReference type="GO" id="GO:0043332">
    <property type="term" value="C:mating projection tip"/>
    <property type="evidence" value="ECO:0007669"/>
    <property type="project" value="UniProtKB-UniRule"/>
</dbReference>
<dbReference type="GO" id="GO:0005886">
    <property type="term" value="C:plasma membrane"/>
    <property type="evidence" value="ECO:0007669"/>
    <property type="project" value="UniProtKB-SubCell"/>
</dbReference>
<dbReference type="GO" id="GO:0032220">
    <property type="term" value="P:plasma membrane fusion involved in cytogamy"/>
    <property type="evidence" value="ECO:0007669"/>
    <property type="project" value="TreeGrafter"/>
</dbReference>
<dbReference type="FunCoup" id="A0A1Y2GP83">
    <property type="interactions" value="3"/>
</dbReference>
<organism evidence="12 13">
    <name type="scientific">Lobosporangium transversale</name>
    <dbReference type="NCBI Taxonomy" id="64571"/>
    <lineage>
        <taxon>Eukaryota</taxon>
        <taxon>Fungi</taxon>
        <taxon>Fungi incertae sedis</taxon>
        <taxon>Mucoromycota</taxon>
        <taxon>Mortierellomycotina</taxon>
        <taxon>Mortierellomycetes</taxon>
        <taxon>Mortierellales</taxon>
        <taxon>Mortierellaceae</taxon>
        <taxon>Lobosporangium</taxon>
    </lineage>
</organism>
<dbReference type="PANTHER" id="PTHR31030">
    <property type="entry name" value="PLASMA MEMBRANE FUSION PROTEIN PRM1"/>
    <property type="match status" value="1"/>
</dbReference>
<evidence type="ECO:0000256" key="9">
    <source>
        <dbReference type="ARBA" id="ARBA00023180"/>
    </source>
</evidence>
<protein>
    <recommendedName>
        <fullName evidence="10">Plasma membrane fusion protein PRM1</fullName>
    </recommendedName>
</protein>
<comment type="subcellular location">
    <subcellularLocation>
        <location evidence="3">Cell envelope</location>
    </subcellularLocation>
    <subcellularLocation>
        <location evidence="10">Cell membrane</location>
        <topology evidence="10">Multi-pass membrane protein</topology>
    </subcellularLocation>
    <subcellularLocation>
        <location evidence="2">Endomembrane system</location>
        <topology evidence="2">Multi-pass membrane protein</topology>
    </subcellularLocation>
</comment>
<keyword evidence="7 10" id="KW-1133">Transmembrane helix</keyword>
<feature type="transmembrane region" description="Helical" evidence="10">
    <location>
        <begin position="130"/>
        <end position="152"/>
    </location>
</feature>
<evidence type="ECO:0000256" key="3">
    <source>
        <dbReference type="ARBA" id="ARBA00004196"/>
    </source>
</evidence>
<feature type="transmembrane region" description="Helical" evidence="10">
    <location>
        <begin position="57"/>
        <end position="73"/>
    </location>
</feature>
<dbReference type="InParanoid" id="A0A1Y2GP83"/>
<comment type="caution">
    <text evidence="12">The sequence shown here is derived from an EMBL/GenBank/DDBJ whole genome shotgun (WGS) entry which is preliminary data.</text>
</comment>
<evidence type="ECO:0000256" key="5">
    <source>
        <dbReference type="ARBA" id="ARBA00022692"/>
    </source>
</evidence>
<evidence type="ECO:0000256" key="4">
    <source>
        <dbReference type="ARBA" id="ARBA00010780"/>
    </source>
</evidence>
<evidence type="ECO:0000256" key="1">
    <source>
        <dbReference type="ARBA" id="ARBA00002512"/>
    </source>
</evidence>
<dbReference type="AlphaFoldDB" id="A0A1Y2GP83"/>
<comment type="function">
    <text evidence="1 10">Involved in cell fusion during mating by stabilizing the plasma membrane fusion event.</text>
</comment>
<proteinExistence type="inferred from homology"/>
<dbReference type="PANTHER" id="PTHR31030:SF1">
    <property type="entry name" value="PLASMA MEMBRANE FUSION PROTEIN PRM1"/>
    <property type="match status" value="1"/>
</dbReference>
<accession>A0A1Y2GP83</accession>
<reference evidence="12 13" key="1">
    <citation type="submission" date="2016-07" db="EMBL/GenBank/DDBJ databases">
        <title>Pervasive Adenine N6-methylation of Active Genes in Fungi.</title>
        <authorList>
            <consortium name="DOE Joint Genome Institute"/>
            <person name="Mondo S.J."/>
            <person name="Dannebaum R.O."/>
            <person name="Kuo R.C."/>
            <person name="Labutti K."/>
            <person name="Haridas S."/>
            <person name="Kuo A."/>
            <person name="Salamov A."/>
            <person name="Ahrendt S.R."/>
            <person name="Lipzen A."/>
            <person name="Sullivan W."/>
            <person name="Andreopoulos W.B."/>
            <person name="Clum A."/>
            <person name="Lindquist E."/>
            <person name="Daum C."/>
            <person name="Ramamoorthy G.K."/>
            <person name="Gryganskyi A."/>
            <person name="Culley D."/>
            <person name="Magnuson J.K."/>
            <person name="James T.Y."/>
            <person name="O'Malley M.A."/>
            <person name="Stajich J.E."/>
            <person name="Spatafora J.W."/>
            <person name="Visel A."/>
            <person name="Grigoriev I.V."/>
        </authorList>
    </citation>
    <scope>NUCLEOTIDE SEQUENCE [LARGE SCALE GENOMIC DNA]</scope>
    <source>
        <strain evidence="12 13">NRRL 3116</strain>
    </source>
</reference>
<evidence type="ECO:0000256" key="8">
    <source>
        <dbReference type="ARBA" id="ARBA00023136"/>
    </source>
</evidence>
<keyword evidence="6 10" id="KW-0184">Conjugation</keyword>
<dbReference type="RefSeq" id="XP_021881803.1">
    <property type="nucleotide sequence ID" value="XM_022028747.1"/>
</dbReference>
<feature type="transmembrane region" description="Helical" evidence="10">
    <location>
        <begin position="261"/>
        <end position="283"/>
    </location>
</feature>
<dbReference type="InterPro" id="IPR026777">
    <property type="entry name" value="PRM1"/>
</dbReference>
<dbReference type="GeneID" id="33570590"/>
<feature type="region of interest" description="Disordered" evidence="11">
    <location>
        <begin position="1"/>
        <end position="34"/>
    </location>
</feature>
<sequence>MHDIHQFRPTSILDNPSTHKTDTEPVPMASTVPKGEERTKLAIAPSLGLCAKLSHTIASYTVIFLLISAYRLYQTRSAVETFALQAKQTFAKDCYALEDTITTFISMPQFASQAAHRGLVTSLDAMISQIGYGLVMVINGIIATLEFAVGLLTGTWRCFLDNIAKIEIPLLTEVGLGGIEAIDQVNKVLIGLLVLPLNELQIVIQGKMADPQVDLVLQMSKAKTRAIISTSQKKIIFCDKALQDLVAVDTFTQELQYWIRIGTYLMVAAALIVIIGNMVWTIYSHRRWKMHVERIQDRLTAYSLSQQQIATSGISVDSKPCAIQISQMVRNPLMYRFTHWSAKRIFPRNKDHQHLYNWFISYITQPQAVVCLVLGLMGLIMIYSQVIFINYMRTATHHYYYGPMMNRAATSLTELSITVSRQVNDAISSHSTLFATGVNDGLLNIETELNTHVFDLIAVAARRISAALIDVERVIVDGVRSVFGEDNVFEKVTLTVLQCLLFNRMMMIESGLSWVQHNARLELPRVSENILMVNSTEINRFVAETLHGAALFDRLANAINTNKEDKGAIKLAQIVIEKVLLEYERKLHQDLPIYYALMSVWCAIVLMGLLAVMLTTSQS</sequence>
<name>A0A1Y2GP83_9FUNG</name>
<evidence type="ECO:0000256" key="6">
    <source>
        <dbReference type="ARBA" id="ARBA00022971"/>
    </source>
</evidence>
<keyword evidence="9" id="KW-0325">Glycoprotein</keyword>
<keyword evidence="10" id="KW-1003">Cell membrane</keyword>
<keyword evidence="5 10" id="KW-0812">Transmembrane</keyword>
<comment type="similarity">
    <text evidence="4 10">Belongs to the PRM1 family.</text>
</comment>
<evidence type="ECO:0000256" key="7">
    <source>
        <dbReference type="ARBA" id="ARBA00022989"/>
    </source>
</evidence>
<dbReference type="GO" id="GO:0012505">
    <property type="term" value="C:endomembrane system"/>
    <property type="evidence" value="ECO:0007669"/>
    <property type="project" value="UniProtKB-SubCell"/>
</dbReference>
<evidence type="ECO:0000313" key="13">
    <source>
        <dbReference type="Proteomes" id="UP000193648"/>
    </source>
</evidence>
<feature type="transmembrane region" description="Helical" evidence="10">
    <location>
        <begin position="593"/>
        <end position="614"/>
    </location>
</feature>
<dbReference type="EMBL" id="MCFF01000016">
    <property type="protein sequence ID" value="ORZ17416.1"/>
    <property type="molecule type" value="Genomic_DNA"/>
</dbReference>
<dbReference type="STRING" id="64571.A0A1Y2GP83"/>
<feature type="transmembrane region" description="Helical" evidence="10">
    <location>
        <begin position="359"/>
        <end position="383"/>
    </location>
</feature>
<dbReference type="OrthoDB" id="10248838at2759"/>
<keyword evidence="8 10" id="KW-0472">Membrane</keyword>
<dbReference type="Proteomes" id="UP000193648">
    <property type="component" value="Unassembled WGS sequence"/>
</dbReference>
<evidence type="ECO:0000256" key="10">
    <source>
        <dbReference type="RuleBase" id="RU366035"/>
    </source>
</evidence>
<evidence type="ECO:0000256" key="2">
    <source>
        <dbReference type="ARBA" id="ARBA00004127"/>
    </source>
</evidence>